<keyword evidence="2" id="KW-0378">Hydrolase</keyword>
<keyword evidence="5" id="KW-1185">Reference proteome</keyword>
<dbReference type="GO" id="GO:0008758">
    <property type="term" value="F:UDP-2,3-diacylglucosamine hydrolase activity"/>
    <property type="evidence" value="ECO:0007669"/>
    <property type="project" value="TreeGrafter"/>
</dbReference>
<evidence type="ECO:0000256" key="1">
    <source>
        <dbReference type="ARBA" id="ARBA00022723"/>
    </source>
</evidence>
<dbReference type="GO" id="GO:0046872">
    <property type="term" value="F:metal ion binding"/>
    <property type="evidence" value="ECO:0007669"/>
    <property type="project" value="UniProtKB-KW"/>
</dbReference>
<dbReference type="GO" id="GO:0009245">
    <property type="term" value="P:lipid A biosynthetic process"/>
    <property type="evidence" value="ECO:0007669"/>
    <property type="project" value="TreeGrafter"/>
</dbReference>
<keyword evidence="1" id="KW-0479">Metal-binding</keyword>
<dbReference type="AlphaFoldDB" id="A0A5C6F9F7"/>
<organism evidence="4 5">
    <name type="scientific">Rubripirellula reticaptiva</name>
    <dbReference type="NCBI Taxonomy" id="2528013"/>
    <lineage>
        <taxon>Bacteria</taxon>
        <taxon>Pseudomonadati</taxon>
        <taxon>Planctomycetota</taxon>
        <taxon>Planctomycetia</taxon>
        <taxon>Pirellulales</taxon>
        <taxon>Pirellulaceae</taxon>
        <taxon>Rubripirellula</taxon>
    </lineage>
</organism>
<accession>A0A5C6F9F7</accession>
<name>A0A5C6F9F7_9BACT</name>
<feature type="domain" description="Calcineurin-like phosphoesterase" evidence="3">
    <location>
        <begin position="1"/>
        <end position="234"/>
    </location>
</feature>
<dbReference type="SUPFAM" id="SSF56300">
    <property type="entry name" value="Metallo-dependent phosphatases"/>
    <property type="match status" value="1"/>
</dbReference>
<dbReference type="GO" id="GO:0016020">
    <property type="term" value="C:membrane"/>
    <property type="evidence" value="ECO:0007669"/>
    <property type="project" value="GOC"/>
</dbReference>
<gene>
    <name evidence="4" type="ORF">Poly59_09270</name>
</gene>
<sequence>MKFVWTTDPHFDHVPESAWQDWVADVTATSPDGLWITGDISEGEDVVIQLRRVADASNLPVYFVLGNHDFYDSSISRTRRDVVSATRDDRRLVYLTDSQPIELIDNVFLVGEDGWGDATVGDFDHSPIRLRDFEKIEDLTGLTHKNLTKRLRQLGHESAERLANKLAILPATARQITVLTHLPPFREACWYEGRIADDNWAPSFVCGALGQVLLQYNQSHPSVSISVLCGHTHHEGVVQMAENLTVRTGSAVYGKPGIEAVIEIT</sequence>
<dbReference type="Proteomes" id="UP000317977">
    <property type="component" value="Unassembled WGS sequence"/>
</dbReference>
<dbReference type="InterPro" id="IPR029052">
    <property type="entry name" value="Metallo-depent_PP-like"/>
</dbReference>
<dbReference type="RefSeq" id="WP_146532814.1">
    <property type="nucleotide sequence ID" value="NZ_SJPX01000001.1"/>
</dbReference>
<dbReference type="PANTHER" id="PTHR31302">
    <property type="entry name" value="TRANSMEMBRANE PROTEIN WITH METALLOPHOSPHOESTERASE DOMAIN-RELATED"/>
    <property type="match status" value="1"/>
</dbReference>
<dbReference type="InterPro" id="IPR051158">
    <property type="entry name" value="Metallophosphoesterase_sf"/>
</dbReference>
<dbReference type="InterPro" id="IPR004843">
    <property type="entry name" value="Calcineurin-like_PHP"/>
</dbReference>
<evidence type="ECO:0000313" key="4">
    <source>
        <dbReference type="EMBL" id="TWU58018.1"/>
    </source>
</evidence>
<evidence type="ECO:0000259" key="3">
    <source>
        <dbReference type="Pfam" id="PF00149"/>
    </source>
</evidence>
<proteinExistence type="predicted"/>
<evidence type="ECO:0000256" key="2">
    <source>
        <dbReference type="ARBA" id="ARBA00022801"/>
    </source>
</evidence>
<comment type="caution">
    <text evidence="4">The sequence shown here is derived from an EMBL/GenBank/DDBJ whole genome shotgun (WGS) entry which is preliminary data.</text>
</comment>
<dbReference type="Gene3D" id="3.60.21.10">
    <property type="match status" value="1"/>
</dbReference>
<dbReference type="EMBL" id="SJPX01000001">
    <property type="protein sequence ID" value="TWU58018.1"/>
    <property type="molecule type" value="Genomic_DNA"/>
</dbReference>
<reference evidence="4 5" key="1">
    <citation type="submission" date="2019-02" db="EMBL/GenBank/DDBJ databases">
        <title>Deep-cultivation of Planctomycetes and their phenomic and genomic characterization uncovers novel biology.</title>
        <authorList>
            <person name="Wiegand S."/>
            <person name="Jogler M."/>
            <person name="Boedeker C."/>
            <person name="Pinto D."/>
            <person name="Vollmers J."/>
            <person name="Rivas-Marin E."/>
            <person name="Kohn T."/>
            <person name="Peeters S.H."/>
            <person name="Heuer A."/>
            <person name="Rast P."/>
            <person name="Oberbeckmann S."/>
            <person name="Bunk B."/>
            <person name="Jeske O."/>
            <person name="Meyerdierks A."/>
            <person name="Storesund J.E."/>
            <person name="Kallscheuer N."/>
            <person name="Luecker S."/>
            <person name="Lage O.M."/>
            <person name="Pohl T."/>
            <person name="Merkel B.J."/>
            <person name="Hornburger P."/>
            <person name="Mueller R.-W."/>
            <person name="Bruemmer F."/>
            <person name="Labrenz M."/>
            <person name="Spormann A.M."/>
            <person name="Op Den Camp H."/>
            <person name="Overmann J."/>
            <person name="Amann R."/>
            <person name="Jetten M.S.M."/>
            <person name="Mascher T."/>
            <person name="Medema M.H."/>
            <person name="Devos D.P."/>
            <person name="Kaster A.-K."/>
            <person name="Ovreas L."/>
            <person name="Rohde M."/>
            <person name="Galperin M.Y."/>
            <person name="Jogler C."/>
        </authorList>
    </citation>
    <scope>NUCLEOTIDE SEQUENCE [LARGE SCALE GENOMIC DNA]</scope>
    <source>
        <strain evidence="4 5">Poly59</strain>
    </source>
</reference>
<dbReference type="Pfam" id="PF00149">
    <property type="entry name" value="Metallophos"/>
    <property type="match status" value="1"/>
</dbReference>
<protein>
    <submittedName>
        <fullName evidence="4">Calcineurin-like phosphoesterase superfamily domain protein</fullName>
    </submittedName>
</protein>
<dbReference type="PANTHER" id="PTHR31302:SF31">
    <property type="entry name" value="PHOSPHODIESTERASE YAEI"/>
    <property type="match status" value="1"/>
</dbReference>
<dbReference type="OrthoDB" id="9780884at2"/>
<evidence type="ECO:0000313" key="5">
    <source>
        <dbReference type="Proteomes" id="UP000317977"/>
    </source>
</evidence>